<reference evidence="4 5" key="1">
    <citation type="journal article" date="2015" name="Science">
        <title>Genetic determinants of in vivo fitness and diet responsiveness in multiple human gut Bacteroides.</title>
        <authorList>
            <person name="Wu M."/>
            <person name="McNulty N.P."/>
            <person name="Rodionov D.A."/>
            <person name="Khoroshkin M.S."/>
            <person name="Griffin N.W."/>
            <person name="Cheng J."/>
            <person name="Latreille P."/>
            <person name="Kerstetter R.A."/>
            <person name="Terrapon N."/>
            <person name="Henrissat B."/>
            <person name="Osterman A.L."/>
            <person name="Gordon J.I."/>
        </authorList>
    </citation>
    <scope>NUCLEOTIDE SEQUENCE [LARGE SCALE GENOMIC DNA]</scope>
    <source>
        <strain evidence="4 5">WH2</strain>
    </source>
</reference>
<dbReference type="Pfam" id="PF09603">
    <property type="entry name" value="Fib_succ_major"/>
    <property type="match status" value="1"/>
</dbReference>
<accession>A0A0P0GRG4</accession>
<dbReference type="PATRIC" id="fig|246787.4.peg.3621"/>
<dbReference type="Pfam" id="PF13004">
    <property type="entry name" value="BACON"/>
    <property type="match status" value="2"/>
</dbReference>
<evidence type="ECO:0000259" key="2">
    <source>
        <dbReference type="Pfam" id="PF09603"/>
    </source>
</evidence>
<feature type="domain" description="BACON" evidence="3">
    <location>
        <begin position="175"/>
        <end position="212"/>
    </location>
</feature>
<dbReference type="EMBL" id="CP012801">
    <property type="protein sequence ID" value="ALJ60733.1"/>
    <property type="molecule type" value="Genomic_DNA"/>
</dbReference>
<evidence type="ECO:0000313" key="4">
    <source>
        <dbReference type="EMBL" id="ALJ60733.1"/>
    </source>
</evidence>
<organism evidence="4 5">
    <name type="scientific">Bacteroides cellulosilyticus</name>
    <dbReference type="NCBI Taxonomy" id="246787"/>
    <lineage>
        <taxon>Bacteria</taxon>
        <taxon>Pseudomonadati</taxon>
        <taxon>Bacteroidota</taxon>
        <taxon>Bacteroidia</taxon>
        <taxon>Bacteroidales</taxon>
        <taxon>Bacteroidaceae</taxon>
        <taxon>Bacteroides</taxon>
    </lineage>
</organism>
<dbReference type="Proteomes" id="UP000061809">
    <property type="component" value="Chromosome"/>
</dbReference>
<name>A0A0P0GRG4_9BACE</name>
<proteinExistence type="predicted"/>
<feature type="signal peptide" evidence="1">
    <location>
        <begin position="1"/>
        <end position="23"/>
    </location>
</feature>
<dbReference type="InterPro" id="IPR024361">
    <property type="entry name" value="BACON"/>
</dbReference>
<dbReference type="InterPro" id="IPR013783">
    <property type="entry name" value="Ig-like_fold"/>
</dbReference>
<dbReference type="CDD" id="cd14948">
    <property type="entry name" value="BACON"/>
    <property type="match status" value="2"/>
</dbReference>
<dbReference type="InterPro" id="IPR011871">
    <property type="entry name" value="Fib_succ_major"/>
</dbReference>
<dbReference type="AlphaFoldDB" id="A0A0P0GRG4"/>
<feature type="domain" description="Fibrobacter succinogenes major paralogous" evidence="2">
    <location>
        <begin position="426"/>
        <end position="633"/>
    </location>
</feature>
<dbReference type="RefSeq" id="WP_029427550.1">
    <property type="nucleotide sequence ID" value="NZ_CP012801.1"/>
</dbReference>
<dbReference type="NCBIfam" id="TIGR02145">
    <property type="entry name" value="Fib_succ_major"/>
    <property type="match status" value="1"/>
</dbReference>
<protein>
    <submittedName>
        <fullName evidence="4">Fibrobacter succinogenes major domain (Fib_succ_major)</fullName>
    </submittedName>
</protein>
<evidence type="ECO:0000256" key="1">
    <source>
        <dbReference type="SAM" id="SignalP"/>
    </source>
</evidence>
<evidence type="ECO:0000313" key="5">
    <source>
        <dbReference type="Proteomes" id="UP000061809"/>
    </source>
</evidence>
<dbReference type="KEGG" id="bcel:BcellWH2_03510"/>
<keyword evidence="1" id="KW-0732">Signal</keyword>
<sequence length="637" mass="71262">MKKHRLILLIGLCLLLFVSCSKDELFPDFIYEMTVSKEAINVVPEGTDETVEVKSNYAWTAESNATWCKLSLESGPEGTSSFHIKVEKNHNIEERVAEVTVTAGTVVRKIRVVQLNPDGFEFVDLPTEVIVDGLESILELQVKTNMRLEATSEDGWIVSLKDNIVPGNPPKTALFRIMFKDNTTDTPRSTVVKINGEGLPESYAKTFTVTQEVAPIADKNDQRIIGTWLVTKVLNGVTSELALLGATMKFEEEGIYSETLASGQKSAGVWEVRGDRLAIYYSDSRRYIYLEDTSDGINGTMTTTDIHSTILYKSHLSAYNGDGFGVSIVDLTNTKLTYMMIMNGDLSNVSESGLCISQKENPTITDKKYVSKSGGAVIVGEISDLYSGDVYHVRGYRIEGSQTIYTADTRIEMPVQDIDGNDYKIVKIGQQYWLAENLRVTKYNDGTPIEYCDKNNTIEWTAAGDSKRGAYSWIFGEDPNWIWDGDNFNNGVVNRQARFYGGIYNWHAVVDKRRLAPEGWHIPSKEEFVVLLGSIGANTEDFASGDMNYMNGLLAHDHYQNITGWTGWAVSGRATDGSWKSWNSLSARETSWWSSDISEGGYPWLIYHRRGDSGDSGISWTYQNEGWTVRCIRDTAK</sequence>
<gene>
    <name evidence="4" type="ORF">BcellWH2_03510</name>
</gene>
<evidence type="ECO:0000259" key="3">
    <source>
        <dbReference type="Pfam" id="PF13004"/>
    </source>
</evidence>
<feature type="domain" description="BACON" evidence="3">
    <location>
        <begin position="58"/>
        <end position="114"/>
    </location>
</feature>
<dbReference type="PROSITE" id="PS51257">
    <property type="entry name" value="PROKAR_LIPOPROTEIN"/>
    <property type="match status" value="1"/>
</dbReference>
<dbReference type="Gene3D" id="2.60.40.10">
    <property type="entry name" value="Immunoglobulins"/>
    <property type="match status" value="1"/>
</dbReference>
<feature type="chain" id="PRO_5006048068" evidence="1">
    <location>
        <begin position="24"/>
        <end position="637"/>
    </location>
</feature>